<dbReference type="EMBL" id="DS268410">
    <property type="protein sequence ID" value="EFP00130.1"/>
    <property type="molecule type" value="Genomic_DNA"/>
</dbReference>
<organism evidence="3">
    <name type="scientific">Caenorhabditis remanei</name>
    <name type="common">Caenorhabditis vulgaris</name>
    <dbReference type="NCBI Taxonomy" id="31234"/>
    <lineage>
        <taxon>Eukaryota</taxon>
        <taxon>Metazoa</taxon>
        <taxon>Ecdysozoa</taxon>
        <taxon>Nematoda</taxon>
        <taxon>Chromadorea</taxon>
        <taxon>Rhabditida</taxon>
        <taxon>Rhabditina</taxon>
        <taxon>Rhabditomorpha</taxon>
        <taxon>Rhabditoidea</taxon>
        <taxon>Rhabditidae</taxon>
        <taxon>Peloderinae</taxon>
        <taxon>Caenorhabditis</taxon>
    </lineage>
</organism>
<dbReference type="InParanoid" id="E3LKC1"/>
<feature type="domain" description="PAN-3" evidence="1">
    <location>
        <begin position="1"/>
        <end position="123"/>
    </location>
</feature>
<protein>
    <recommendedName>
        <fullName evidence="1">PAN-3 domain-containing protein</fullName>
    </recommendedName>
</protein>
<reference evidence="2" key="1">
    <citation type="submission" date="2007-07" db="EMBL/GenBank/DDBJ databases">
        <title>PCAP assembly of the Caenorhabditis remanei genome.</title>
        <authorList>
            <consortium name="The Caenorhabditis remanei Sequencing Consortium"/>
            <person name="Wilson R.K."/>
        </authorList>
    </citation>
    <scope>NUCLEOTIDE SEQUENCE [LARGE SCALE GENOMIC DNA]</scope>
    <source>
        <strain evidence="2">PB4641</strain>
    </source>
</reference>
<dbReference type="PANTHER" id="PTHR47629:SF6">
    <property type="entry name" value="CW DOMAIN-CONTAINING PROTEIN-RELATED"/>
    <property type="match status" value="1"/>
</dbReference>
<evidence type="ECO:0000259" key="1">
    <source>
        <dbReference type="SMART" id="SM00605"/>
    </source>
</evidence>
<dbReference type="CTD" id="9839380"/>
<dbReference type="HOGENOM" id="CLU_045736_2_0_1"/>
<accession>E3LKC1</accession>
<dbReference type="AlphaFoldDB" id="E3LKC1"/>
<dbReference type="InterPro" id="IPR006583">
    <property type="entry name" value="PAN-3_domain"/>
</dbReference>
<dbReference type="InterPro" id="IPR016186">
    <property type="entry name" value="C-type_lectin-like/link_sf"/>
</dbReference>
<dbReference type="GeneID" id="9839380"/>
<dbReference type="KEGG" id="crq:GCK72_019062"/>
<name>E3LKC1_CAERE</name>
<keyword evidence="3" id="KW-1185">Reference proteome</keyword>
<evidence type="ECO:0000313" key="3">
    <source>
        <dbReference type="Proteomes" id="UP000008281"/>
    </source>
</evidence>
<dbReference type="InterPro" id="IPR016187">
    <property type="entry name" value="CTDL_fold"/>
</dbReference>
<gene>
    <name evidence="2" type="ORF">CRE_18791</name>
</gene>
<dbReference type="STRING" id="31234.E3LKC1"/>
<proteinExistence type="predicted"/>
<dbReference type="OMA" id="CMVGYYC"/>
<dbReference type="Proteomes" id="UP000008281">
    <property type="component" value="Unassembled WGS sequence"/>
</dbReference>
<dbReference type="CDD" id="cd00037">
    <property type="entry name" value="CLECT"/>
    <property type="match status" value="1"/>
</dbReference>
<sequence length="310" mass="34856">MVVTCGKPLQASTPIILNITFDECLQTCWADSNCVVIYDTTPTCSYYSIELITTVQKLPKSSGKRVAFRLLMRNKTCSNEDNEPILRDGTVKSDVLQGYEKYTVNKYVPYNITLKNDVWTFSPRDPPYFCFPPLIPIRRNNVIWCMGLLSSSDCINRTQAADVCQKSFQQPLAGPANAAEYEYIQTTGMNFMNNPSPGSVPSGYSMLGFWLDGTRKPDCYYPQKAGADCSENNAFSFLDTNAQKPFLNWLPDQPDGLWRQSNADCVYFVARNGYAIGIDDMTCSIRIYPEMSLCMVGYYCGSLLGPDTWT</sequence>
<dbReference type="SMART" id="SM00605">
    <property type="entry name" value="CW"/>
    <property type="match status" value="1"/>
</dbReference>
<dbReference type="OrthoDB" id="10402966at2759"/>
<dbReference type="eggNOG" id="KOG4297">
    <property type="taxonomic scope" value="Eukaryota"/>
</dbReference>
<dbReference type="RefSeq" id="XP_003115642.2">
    <property type="nucleotide sequence ID" value="XM_003115594.2"/>
</dbReference>
<dbReference type="SUPFAM" id="SSF56436">
    <property type="entry name" value="C-type lectin-like"/>
    <property type="match status" value="1"/>
</dbReference>
<dbReference type="PANTHER" id="PTHR47629">
    <property type="entry name" value="C-TYPE LECTIN-RELATED"/>
    <property type="match status" value="1"/>
</dbReference>
<dbReference type="Gene3D" id="3.10.100.10">
    <property type="entry name" value="Mannose-Binding Protein A, subunit A"/>
    <property type="match status" value="1"/>
</dbReference>
<evidence type="ECO:0000313" key="2">
    <source>
        <dbReference type="EMBL" id="EFP00130.1"/>
    </source>
</evidence>
<dbReference type="Pfam" id="PF08277">
    <property type="entry name" value="PAN_3"/>
    <property type="match status" value="1"/>
</dbReference>